<reference evidence="2" key="2">
    <citation type="journal article" date="2018" name="Plant J.">
        <title>The Sorghum bicolor reference genome: improved assembly, gene annotations, a transcriptome atlas, and signatures of genome organization.</title>
        <authorList>
            <person name="McCormick R.F."/>
            <person name="Truong S.K."/>
            <person name="Sreedasyam A."/>
            <person name="Jenkins J."/>
            <person name="Shu S."/>
            <person name="Sims D."/>
            <person name="Kennedy M."/>
            <person name="Amirebrahimi M."/>
            <person name="Weers B.D."/>
            <person name="McKinley B."/>
            <person name="Mattison A."/>
            <person name="Morishige D.T."/>
            <person name="Grimwood J."/>
            <person name="Schmutz J."/>
            <person name="Mullet J.E."/>
        </authorList>
    </citation>
    <scope>NUCLEOTIDE SEQUENCE [LARGE SCALE GENOMIC DNA]</scope>
    <source>
        <strain evidence="2">cv. BTx623</strain>
    </source>
</reference>
<dbReference type="Gramene" id="OQU91686">
    <property type="protein sequence ID" value="OQU91686"/>
    <property type="gene ID" value="SORBI_3001G228701"/>
</dbReference>
<dbReference type="AlphaFoldDB" id="A0A1Z5S7A0"/>
<evidence type="ECO:0000313" key="1">
    <source>
        <dbReference type="EMBL" id="OQU91686.1"/>
    </source>
</evidence>
<accession>A0A1Z5S7A0</accession>
<reference evidence="1 2" key="1">
    <citation type="journal article" date="2009" name="Nature">
        <title>The Sorghum bicolor genome and the diversification of grasses.</title>
        <authorList>
            <person name="Paterson A.H."/>
            <person name="Bowers J.E."/>
            <person name="Bruggmann R."/>
            <person name="Dubchak I."/>
            <person name="Grimwood J."/>
            <person name="Gundlach H."/>
            <person name="Haberer G."/>
            <person name="Hellsten U."/>
            <person name="Mitros T."/>
            <person name="Poliakov A."/>
            <person name="Schmutz J."/>
            <person name="Spannagl M."/>
            <person name="Tang H."/>
            <person name="Wang X."/>
            <person name="Wicker T."/>
            <person name="Bharti A.K."/>
            <person name="Chapman J."/>
            <person name="Feltus F.A."/>
            <person name="Gowik U."/>
            <person name="Grigoriev I.V."/>
            <person name="Lyons E."/>
            <person name="Maher C.A."/>
            <person name="Martis M."/>
            <person name="Narechania A."/>
            <person name="Otillar R.P."/>
            <person name="Penning B.W."/>
            <person name="Salamov A.A."/>
            <person name="Wang Y."/>
            <person name="Zhang L."/>
            <person name="Carpita N.C."/>
            <person name="Freeling M."/>
            <person name="Gingle A.R."/>
            <person name="Hash C.T."/>
            <person name="Keller B."/>
            <person name="Klein P."/>
            <person name="Kresovich S."/>
            <person name="McCann M.C."/>
            <person name="Ming R."/>
            <person name="Peterson D.G."/>
            <person name="Mehboob-ur-Rahman"/>
            <person name="Ware D."/>
            <person name="Westhoff P."/>
            <person name="Mayer K.F."/>
            <person name="Messing J."/>
            <person name="Rokhsar D.S."/>
        </authorList>
    </citation>
    <scope>NUCLEOTIDE SEQUENCE [LARGE SCALE GENOMIC DNA]</scope>
    <source>
        <strain evidence="2">cv. BTx623</strain>
    </source>
</reference>
<organism evidence="1 2">
    <name type="scientific">Sorghum bicolor</name>
    <name type="common">Sorghum</name>
    <name type="synonym">Sorghum vulgare</name>
    <dbReference type="NCBI Taxonomy" id="4558"/>
    <lineage>
        <taxon>Eukaryota</taxon>
        <taxon>Viridiplantae</taxon>
        <taxon>Streptophyta</taxon>
        <taxon>Embryophyta</taxon>
        <taxon>Tracheophyta</taxon>
        <taxon>Spermatophyta</taxon>
        <taxon>Magnoliopsida</taxon>
        <taxon>Liliopsida</taxon>
        <taxon>Poales</taxon>
        <taxon>Poaceae</taxon>
        <taxon>PACMAD clade</taxon>
        <taxon>Panicoideae</taxon>
        <taxon>Andropogonodae</taxon>
        <taxon>Andropogoneae</taxon>
        <taxon>Sorghinae</taxon>
        <taxon>Sorghum</taxon>
    </lineage>
</organism>
<dbReference type="Proteomes" id="UP000000768">
    <property type="component" value="Chromosome 1"/>
</dbReference>
<name>A0A1Z5S7A0_SORBI</name>
<sequence>MQHISNPKMMHDAALTSLDFGRYKVVTQVFLILLLTHKNDA</sequence>
<dbReference type="EMBL" id="CM000760">
    <property type="protein sequence ID" value="OQU91686.1"/>
    <property type="molecule type" value="Genomic_DNA"/>
</dbReference>
<keyword evidence="2" id="KW-1185">Reference proteome</keyword>
<proteinExistence type="predicted"/>
<protein>
    <submittedName>
        <fullName evidence="1">Uncharacterized protein</fullName>
    </submittedName>
</protein>
<dbReference type="InParanoid" id="A0A1Z5S7A0"/>
<gene>
    <name evidence="1" type="ORF">SORBI_3001G228701</name>
</gene>
<evidence type="ECO:0000313" key="2">
    <source>
        <dbReference type="Proteomes" id="UP000000768"/>
    </source>
</evidence>